<dbReference type="AlphaFoldDB" id="A0A8S2AM20"/>
<keyword evidence="1 2" id="KW-0833">Ubl conjugation pathway</keyword>
<reference evidence="8" key="1">
    <citation type="submission" date="2021-01" db="EMBL/GenBank/DDBJ databases">
        <authorList>
            <person name="Bezrukov I."/>
        </authorList>
    </citation>
    <scope>NUCLEOTIDE SEQUENCE</scope>
</reference>
<dbReference type="EMBL" id="LR999456">
    <property type="protein sequence ID" value="CAE6113954.1"/>
    <property type="molecule type" value="Genomic_DNA"/>
</dbReference>
<dbReference type="InterPro" id="IPR001841">
    <property type="entry name" value="Znf_RING"/>
</dbReference>
<keyword evidence="3" id="KW-0479">Metal-binding</keyword>
<dbReference type="Proteomes" id="UP000682877">
    <property type="component" value="Chromosome 6"/>
</dbReference>
<dbReference type="SUPFAM" id="SSF57850">
    <property type="entry name" value="RING/U-box"/>
    <property type="match status" value="1"/>
</dbReference>
<feature type="compositionally biased region" description="Basic residues" evidence="5">
    <location>
        <begin position="777"/>
        <end position="790"/>
    </location>
</feature>
<dbReference type="GO" id="GO:0004842">
    <property type="term" value="F:ubiquitin-protein transferase activity"/>
    <property type="evidence" value="ECO:0007669"/>
    <property type="project" value="InterPro"/>
</dbReference>
<dbReference type="Gene3D" id="1.25.40.10">
    <property type="entry name" value="Tetratricopeptide repeat domain"/>
    <property type="match status" value="1"/>
</dbReference>
<dbReference type="PANTHER" id="PTHR48433:SF1">
    <property type="entry name" value="OUTER ENVELOPE PROTEIN 61-LIKE"/>
    <property type="match status" value="1"/>
</dbReference>
<gene>
    <name evidence="8" type="ORF">AARE701A_LOCUS15818</name>
</gene>
<evidence type="ECO:0000256" key="4">
    <source>
        <dbReference type="PROSITE-ProRule" id="PRU00339"/>
    </source>
</evidence>
<evidence type="ECO:0000256" key="2">
    <source>
        <dbReference type="PROSITE-ProRule" id="PRU00104"/>
    </source>
</evidence>
<feature type="domain" description="HECT" evidence="7">
    <location>
        <begin position="552"/>
        <end position="623"/>
    </location>
</feature>
<dbReference type="InterPro" id="IPR011990">
    <property type="entry name" value="TPR-like_helical_dom_sf"/>
</dbReference>
<keyword evidence="4" id="KW-0802">TPR repeat</keyword>
<dbReference type="Gene3D" id="3.90.1750.10">
    <property type="entry name" value="Hect, E3 ligase catalytic domains"/>
    <property type="match status" value="1"/>
</dbReference>
<dbReference type="InterPro" id="IPR013083">
    <property type="entry name" value="Znf_RING/FYVE/PHD"/>
</dbReference>
<dbReference type="PROSITE" id="PS50089">
    <property type="entry name" value="ZF_RING_2"/>
    <property type="match status" value="1"/>
</dbReference>
<evidence type="ECO:0000259" key="6">
    <source>
        <dbReference type="PROSITE" id="PS50089"/>
    </source>
</evidence>
<evidence type="ECO:0008006" key="10">
    <source>
        <dbReference type="Google" id="ProtNLM"/>
    </source>
</evidence>
<keyword evidence="9" id="KW-1185">Reference proteome</keyword>
<dbReference type="InterPro" id="IPR035983">
    <property type="entry name" value="Hect_E3_ubiquitin_ligase"/>
</dbReference>
<sequence length="916" mass="100921">MFNGLMDPEMIRLAQDQMSRMTPADFARIQQQMMSNPDLMNMATESMKNMRPEDLKQAAEQLKHTRPEDMAEISEKMAKASPEDIAAMRAHADAQFTYQINAAQMLKKQGNELHSRGNFSDAAEKYLRAKNNLKDIPSSKGGALLLACSLNLMSCYLKTNQHEECVKEGSEVLASDARNVKALYRRGQAYRDLGLFEDAVSDLSKAHEVSPEDETIADVLRDVKERLAVEGPGKASRGVVIEDITEENNVTSGGNKKSSKEVTGTQRERNVNGHAQGVKTDVDGLQALKDNPEAIRTFQNFISKTDPDTLAALSGGKAGDMSPDMFKTASSMIGKMSPEEIQKMVQTASSFKGDNPFAPTAPSTENGFTPTPDMLKLASDMMSKMSPEERERMFNMASSLKANAPASTSYGNAEASEPRESLGASGSSLGNSFVAPRSGFEPSIPSAPPADLQEQMRNQMKDPAMRQMFTSMIKNMNPEMMASMSEQFGMKLSQEDAAKAQQAMASLSPDALEKMMRWADRAQTGMEKAKKAKKWLLGKGGLIFAILMLVYDLKANRRNIAVTEANKKEFVDLKAVNIMTIAIEKQLNEFVKGFHDLVPQEVISILSYEDLKLLTSGMPHTDLIFRFIAISMEGAGDTTTSEGHLTSAAAFVEGGIQDACDDACSICLESFCESDPSTLTSCKHEYHLQCILEWCQRSSQCPMCWQSISLKDPTSQELLEAVEQERNFRFNPSRNATIFRHPTLGDFELQHLPVGVDNAEIEERIIQHLAAAAAMGRARHGVRREGHRSRSSSQGHPQFMVFSSHPNASSPPPHPPMPSSPSQRDESDTVSNLPHNTLGEGSHQSNTQPPTSHPRQVSPSASDSNSRPVNQSSPSDQDRAGPSELQSFSESLKSRLNCCLHEIQRIDIKEYKELER</sequence>
<dbReference type="Gene3D" id="3.30.40.10">
    <property type="entry name" value="Zinc/RING finger domain, C3HC4 (zinc finger)"/>
    <property type="match status" value="1"/>
</dbReference>
<feature type="domain" description="RING-type" evidence="6">
    <location>
        <begin position="664"/>
        <end position="704"/>
    </location>
</feature>
<feature type="compositionally biased region" description="Polar residues" evidence="5">
    <location>
        <begin position="842"/>
        <end position="875"/>
    </location>
</feature>
<dbReference type="GO" id="GO:0005737">
    <property type="term" value="C:cytoplasm"/>
    <property type="evidence" value="ECO:0007669"/>
    <property type="project" value="UniProtKB-ARBA"/>
</dbReference>
<name>A0A8S2AM20_ARAAE</name>
<feature type="repeat" description="TPR" evidence="4">
    <location>
        <begin position="180"/>
        <end position="213"/>
    </location>
</feature>
<feature type="region of interest" description="Disordered" evidence="5">
    <location>
        <begin position="249"/>
        <end position="276"/>
    </location>
</feature>
<dbReference type="SUPFAM" id="SSF56204">
    <property type="entry name" value="Hect, E3 ligase catalytic domain"/>
    <property type="match status" value="1"/>
</dbReference>
<dbReference type="SUPFAM" id="SSF48452">
    <property type="entry name" value="TPR-like"/>
    <property type="match status" value="1"/>
</dbReference>
<comment type="caution">
    <text evidence="2">Lacks conserved residue(s) required for the propagation of feature annotation.</text>
</comment>
<feature type="compositionally biased region" description="Pro residues" evidence="5">
    <location>
        <begin position="809"/>
        <end position="819"/>
    </location>
</feature>
<dbReference type="Pfam" id="PF13639">
    <property type="entry name" value="zf-RING_2"/>
    <property type="match status" value="1"/>
</dbReference>
<keyword evidence="3" id="KW-0862">Zinc</keyword>
<proteinExistence type="predicted"/>
<dbReference type="SMART" id="SM00028">
    <property type="entry name" value="TPR"/>
    <property type="match status" value="2"/>
</dbReference>
<dbReference type="PANTHER" id="PTHR48433">
    <property type="entry name" value="OUTER ENVELOPE PROTEIN 61-LIKE"/>
    <property type="match status" value="1"/>
</dbReference>
<keyword evidence="3" id="KW-0863">Zinc-finger</keyword>
<evidence type="ECO:0000259" key="7">
    <source>
        <dbReference type="PROSITE" id="PS50237"/>
    </source>
</evidence>
<organism evidence="8 9">
    <name type="scientific">Arabidopsis arenosa</name>
    <name type="common">Sand rock-cress</name>
    <name type="synonym">Cardaminopsis arenosa</name>
    <dbReference type="NCBI Taxonomy" id="38785"/>
    <lineage>
        <taxon>Eukaryota</taxon>
        <taxon>Viridiplantae</taxon>
        <taxon>Streptophyta</taxon>
        <taxon>Embryophyta</taxon>
        <taxon>Tracheophyta</taxon>
        <taxon>Spermatophyta</taxon>
        <taxon>Magnoliopsida</taxon>
        <taxon>eudicotyledons</taxon>
        <taxon>Gunneridae</taxon>
        <taxon>Pentapetalae</taxon>
        <taxon>rosids</taxon>
        <taxon>malvids</taxon>
        <taxon>Brassicales</taxon>
        <taxon>Brassicaceae</taxon>
        <taxon>Camelineae</taxon>
        <taxon>Arabidopsis</taxon>
    </lineage>
</organism>
<dbReference type="InterPro" id="IPR019734">
    <property type="entry name" value="TPR_rpt"/>
</dbReference>
<evidence type="ECO:0000313" key="9">
    <source>
        <dbReference type="Proteomes" id="UP000682877"/>
    </source>
</evidence>
<dbReference type="InterPro" id="IPR053319">
    <property type="entry name" value="OEP61"/>
</dbReference>
<dbReference type="FunFam" id="3.30.40.10:FF:000746">
    <property type="entry name" value="E3 ubiquitin-protein ligase RHF2A"/>
    <property type="match status" value="1"/>
</dbReference>
<dbReference type="Pfam" id="PF00632">
    <property type="entry name" value="HECT"/>
    <property type="match status" value="1"/>
</dbReference>
<dbReference type="FunFam" id="1.25.40.10:FF:000905">
    <property type="entry name" value="Outer envelope protein 61"/>
    <property type="match status" value="1"/>
</dbReference>
<dbReference type="PROSITE" id="PS50237">
    <property type="entry name" value="HECT"/>
    <property type="match status" value="1"/>
</dbReference>
<accession>A0A8S2AM20</accession>
<evidence type="ECO:0000313" key="8">
    <source>
        <dbReference type="EMBL" id="CAE6113954.1"/>
    </source>
</evidence>
<dbReference type="CDD" id="cd23122">
    <property type="entry name" value="RING-H2_RHF2A"/>
    <property type="match status" value="1"/>
</dbReference>
<dbReference type="GO" id="GO:0008270">
    <property type="term" value="F:zinc ion binding"/>
    <property type="evidence" value="ECO:0007669"/>
    <property type="project" value="UniProtKB-KW"/>
</dbReference>
<feature type="compositionally biased region" description="Polar residues" evidence="5">
    <location>
        <begin position="249"/>
        <end position="265"/>
    </location>
</feature>
<evidence type="ECO:0000256" key="1">
    <source>
        <dbReference type="ARBA" id="ARBA00022786"/>
    </source>
</evidence>
<evidence type="ECO:0000256" key="5">
    <source>
        <dbReference type="SAM" id="MobiDB-lite"/>
    </source>
</evidence>
<dbReference type="SMART" id="SM00184">
    <property type="entry name" value="RING"/>
    <property type="match status" value="1"/>
</dbReference>
<feature type="region of interest" description="Disordered" evidence="5">
    <location>
        <begin position="777"/>
        <end position="889"/>
    </location>
</feature>
<dbReference type="InterPro" id="IPR000569">
    <property type="entry name" value="HECT_dom"/>
</dbReference>
<protein>
    <recommendedName>
        <fullName evidence="10">RING-type domain-containing protein</fullName>
    </recommendedName>
</protein>
<dbReference type="Gene3D" id="3.30.2160.10">
    <property type="entry name" value="Hect, E3 ligase catalytic domain"/>
    <property type="match status" value="1"/>
</dbReference>
<feature type="region of interest" description="Disordered" evidence="5">
    <location>
        <begin position="404"/>
        <end position="429"/>
    </location>
</feature>
<dbReference type="PROSITE" id="PS50005">
    <property type="entry name" value="TPR"/>
    <property type="match status" value="1"/>
</dbReference>
<evidence type="ECO:0000256" key="3">
    <source>
        <dbReference type="PROSITE-ProRule" id="PRU00175"/>
    </source>
</evidence>